<evidence type="ECO:0000313" key="1">
    <source>
        <dbReference type="EMBL" id="SDG37279.1"/>
    </source>
</evidence>
<dbReference type="RefSeq" id="WP_143016530.1">
    <property type="nucleotide sequence ID" value="NZ_CADERL010000022.1"/>
</dbReference>
<dbReference type="Proteomes" id="UP000199706">
    <property type="component" value="Unassembled WGS sequence"/>
</dbReference>
<evidence type="ECO:0000313" key="2">
    <source>
        <dbReference type="Proteomes" id="UP000199706"/>
    </source>
</evidence>
<gene>
    <name evidence="1" type="ORF">SAMN05216466_103111</name>
</gene>
<sequence length="62" mass="6900">MNTVLERSAPSTSIVQGAYTAFVKQDQDELATLPDPPSCRDRQLHPLLSDADIRKMHKYGSV</sequence>
<dbReference type="AlphaFoldDB" id="A0A1G7TRK1"/>
<proteinExistence type="predicted"/>
<dbReference type="EMBL" id="FNCJ01000003">
    <property type="protein sequence ID" value="SDG37279.1"/>
    <property type="molecule type" value="Genomic_DNA"/>
</dbReference>
<organism evidence="1 2">
    <name type="scientific">Paraburkholderia phenazinium</name>
    <dbReference type="NCBI Taxonomy" id="60549"/>
    <lineage>
        <taxon>Bacteria</taxon>
        <taxon>Pseudomonadati</taxon>
        <taxon>Pseudomonadota</taxon>
        <taxon>Betaproteobacteria</taxon>
        <taxon>Burkholderiales</taxon>
        <taxon>Burkholderiaceae</taxon>
        <taxon>Paraburkholderia</taxon>
    </lineage>
</organism>
<reference evidence="1 2" key="1">
    <citation type="submission" date="2016-10" db="EMBL/GenBank/DDBJ databases">
        <authorList>
            <person name="de Groot N.N."/>
        </authorList>
    </citation>
    <scope>NUCLEOTIDE SEQUENCE [LARGE SCALE GENOMIC DNA]</scope>
    <source>
        <strain evidence="1 2">LMG 2247</strain>
    </source>
</reference>
<protein>
    <submittedName>
        <fullName evidence="1">Uncharacterized protein</fullName>
    </submittedName>
</protein>
<name>A0A1G7TRK1_9BURK</name>
<accession>A0A1G7TRK1</accession>